<organism evidence="8 9">
    <name type="scientific">Saccharomonospora piscinae</name>
    <dbReference type="NCBI Taxonomy" id="687388"/>
    <lineage>
        <taxon>Bacteria</taxon>
        <taxon>Bacillati</taxon>
        <taxon>Actinomycetota</taxon>
        <taxon>Actinomycetes</taxon>
        <taxon>Pseudonocardiales</taxon>
        <taxon>Pseudonocardiaceae</taxon>
        <taxon>Saccharomonospora</taxon>
    </lineage>
</organism>
<feature type="domain" description="Carrier" evidence="7">
    <location>
        <begin position="3039"/>
        <end position="3114"/>
    </location>
</feature>
<dbReference type="NCBIfam" id="TIGR01720">
    <property type="entry name" value="NRPS-para261"/>
    <property type="match status" value="1"/>
</dbReference>
<reference evidence="8 9" key="1">
    <citation type="submission" date="2017-02" db="EMBL/GenBank/DDBJ databases">
        <title>Draft genome of Saccharomonospora sp. 154.</title>
        <authorList>
            <person name="Alonso-Carmona G.S."/>
            <person name="De La Haba R."/>
            <person name="Vera-Gargallo B."/>
            <person name="Sandoval-Trujillo A.H."/>
            <person name="Ramirez-Duran N."/>
            <person name="Ventosa A."/>
        </authorList>
    </citation>
    <scope>NUCLEOTIDE SEQUENCE [LARGE SCALE GENOMIC DNA]</scope>
    <source>
        <strain evidence="8 9">LRS4.154</strain>
    </source>
</reference>
<dbReference type="SMART" id="SM00823">
    <property type="entry name" value="PKS_PP"/>
    <property type="match status" value="3"/>
</dbReference>
<dbReference type="InterPro" id="IPR020806">
    <property type="entry name" value="PKS_PP-bd"/>
</dbReference>
<dbReference type="PROSITE" id="PS00455">
    <property type="entry name" value="AMP_BINDING"/>
    <property type="match status" value="3"/>
</dbReference>
<evidence type="ECO:0000256" key="6">
    <source>
        <dbReference type="SAM" id="MobiDB-lite"/>
    </source>
</evidence>
<evidence type="ECO:0000256" key="1">
    <source>
        <dbReference type="ARBA" id="ARBA00001957"/>
    </source>
</evidence>
<dbReference type="GO" id="GO:0003824">
    <property type="term" value="F:catalytic activity"/>
    <property type="evidence" value="ECO:0007669"/>
    <property type="project" value="InterPro"/>
</dbReference>
<dbReference type="Gene3D" id="2.30.38.10">
    <property type="entry name" value="Luciferase, Domain 3"/>
    <property type="match status" value="3"/>
</dbReference>
<feature type="domain" description="Carrier" evidence="7">
    <location>
        <begin position="1553"/>
        <end position="1627"/>
    </location>
</feature>
<dbReference type="GO" id="GO:0005737">
    <property type="term" value="C:cytoplasm"/>
    <property type="evidence" value="ECO:0007669"/>
    <property type="project" value="TreeGrafter"/>
</dbReference>
<evidence type="ECO:0000259" key="7">
    <source>
        <dbReference type="PROSITE" id="PS50075"/>
    </source>
</evidence>
<protein>
    <recommendedName>
        <fullName evidence="7">Carrier domain-containing protein</fullName>
    </recommendedName>
</protein>
<dbReference type="GO" id="GO:0031177">
    <property type="term" value="F:phosphopantetheine binding"/>
    <property type="evidence" value="ECO:0007669"/>
    <property type="project" value="InterPro"/>
</dbReference>
<dbReference type="NCBIfam" id="TIGR01733">
    <property type="entry name" value="AA-adenyl-dom"/>
    <property type="match status" value="3"/>
</dbReference>
<dbReference type="PROSITE" id="PS00012">
    <property type="entry name" value="PHOSPHOPANTETHEINE"/>
    <property type="match status" value="2"/>
</dbReference>
<dbReference type="STRING" id="1962155.B1813_18455"/>
<dbReference type="FunFam" id="2.30.38.10:FF:000001">
    <property type="entry name" value="Non-ribosomal peptide synthetase PvdI"/>
    <property type="match status" value="2"/>
</dbReference>
<dbReference type="InterPro" id="IPR000873">
    <property type="entry name" value="AMP-dep_synth/lig_dom"/>
</dbReference>
<dbReference type="InterPro" id="IPR010060">
    <property type="entry name" value="NRPS_synth"/>
</dbReference>
<dbReference type="InterPro" id="IPR006162">
    <property type="entry name" value="Ppantetheine_attach_site"/>
</dbReference>
<dbReference type="FunFam" id="3.40.50.12780:FF:000012">
    <property type="entry name" value="Non-ribosomal peptide synthetase"/>
    <property type="match status" value="2"/>
</dbReference>
<gene>
    <name evidence="8" type="ORF">B1813_18455</name>
</gene>
<dbReference type="SMART" id="SM01294">
    <property type="entry name" value="PKS_PP_betabranch"/>
    <property type="match status" value="1"/>
</dbReference>
<dbReference type="GO" id="GO:0044550">
    <property type="term" value="P:secondary metabolite biosynthetic process"/>
    <property type="evidence" value="ECO:0007669"/>
    <property type="project" value="TreeGrafter"/>
</dbReference>
<dbReference type="CDD" id="cd19531">
    <property type="entry name" value="LCL_NRPS-like"/>
    <property type="match status" value="1"/>
</dbReference>
<dbReference type="PANTHER" id="PTHR45527:SF1">
    <property type="entry name" value="FATTY ACID SYNTHASE"/>
    <property type="match status" value="1"/>
</dbReference>
<evidence type="ECO:0000256" key="4">
    <source>
        <dbReference type="ARBA" id="ARBA00022737"/>
    </source>
</evidence>
<dbReference type="Gene3D" id="3.30.559.30">
    <property type="entry name" value="Nonribosomal peptide synthetase, condensation domain"/>
    <property type="match status" value="3"/>
</dbReference>
<dbReference type="InterPro" id="IPR036736">
    <property type="entry name" value="ACP-like_sf"/>
</dbReference>
<dbReference type="FunFam" id="1.10.1200.10:FF:000016">
    <property type="entry name" value="Non-ribosomal peptide synthase"/>
    <property type="match status" value="2"/>
</dbReference>
<dbReference type="CDD" id="cd12117">
    <property type="entry name" value="A_NRPS_Srf_like"/>
    <property type="match status" value="2"/>
</dbReference>
<dbReference type="Pfam" id="PF00668">
    <property type="entry name" value="Condensation"/>
    <property type="match status" value="3"/>
</dbReference>
<keyword evidence="5" id="KW-0045">Antibiotic biosynthesis</keyword>
<dbReference type="CDD" id="cd19534">
    <property type="entry name" value="E_NRPS"/>
    <property type="match status" value="1"/>
</dbReference>
<dbReference type="FunFam" id="1.10.1200.10:FF:000005">
    <property type="entry name" value="Nonribosomal peptide synthetase 1"/>
    <property type="match status" value="1"/>
</dbReference>
<dbReference type="SUPFAM" id="SSF47336">
    <property type="entry name" value="ACP-like"/>
    <property type="match status" value="3"/>
</dbReference>
<feature type="region of interest" description="Disordered" evidence="6">
    <location>
        <begin position="3019"/>
        <end position="3040"/>
    </location>
</feature>
<dbReference type="GO" id="GO:0017000">
    <property type="term" value="P:antibiotic biosynthetic process"/>
    <property type="evidence" value="ECO:0007669"/>
    <property type="project" value="UniProtKB-KW"/>
</dbReference>
<dbReference type="InterPro" id="IPR025110">
    <property type="entry name" value="AMP-bd_C"/>
</dbReference>
<dbReference type="InterPro" id="IPR001242">
    <property type="entry name" value="Condensation_dom"/>
</dbReference>
<evidence type="ECO:0000256" key="2">
    <source>
        <dbReference type="ARBA" id="ARBA00022450"/>
    </source>
</evidence>
<keyword evidence="3" id="KW-0597">Phosphoprotein</keyword>
<dbReference type="Gene3D" id="3.40.50.980">
    <property type="match status" value="6"/>
</dbReference>
<dbReference type="InterPro" id="IPR020845">
    <property type="entry name" value="AMP-binding_CS"/>
</dbReference>
<dbReference type="Gene3D" id="3.30.559.10">
    <property type="entry name" value="Chloramphenicol acetyltransferase-like domain"/>
    <property type="match status" value="3"/>
</dbReference>
<dbReference type="CDD" id="cd19543">
    <property type="entry name" value="DCL_NRPS"/>
    <property type="match status" value="1"/>
</dbReference>
<keyword evidence="4" id="KW-0677">Repeat</keyword>
<dbReference type="FunFam" id="3.40.50.980:FF:000001">
    <property type="entry name" value="Non-ribosomal peptide synthetase"/>
    <property type="match status" value="3"/>
</dbReference>
<accession>A0A1V8ZYT3</accession>
<evidence type="ECO:0000256" key="5">
    <source>
        <dbReference type="ARBA" id="ARBA00023194"/>
    </source>
</evidence>
<keyword evidence="9" id="KW-1185">Reference proteome</keyword>
<dbReference type="Gene3D" id="3.30.300.30">
    <property type="match status" value="3"/>
</dbReference>
<dbReference type="PANTHER" id="PTHR45527">
    <property type="entry name" value="NONRIBOSOMAL PEPTIDE SYNTHETASE"/>
    <property type="match status" value="1"/>
</dbReference>
<dbReference type="GO" id="GO:0072330">
    <property type="term" value="P:monocarboxylic acid biosynthetic process"/>
    <property type="evidence" value="ECO:0007669"/>
    <property type="project" value="UniProtKB-ARBA"/>
</dbReference>
<proteinExistence type="predicted"/>
<dbReference type="SUPFAM" id="SSF52777">
    <property type="entry name" value="CoA-dependent acyltransferases"/>
    <property type="match status" value="6"/>
</dbReference>
<dbReference type="GO" id="GO:0043041">
    <property type="term" value="P:amino acid activation for nonribosomal peptide biosynthetic process"/>
    <property type="evidence" value="ECO:0007669"/>
    <property type="project" value="TreeGrafter"/>
</dbReference>
<evidence type="ECO:0000313" key="8">
    <source>
        <dbReference type="EMBL" id="OQO89834.1"/>
    </source>
</evidence>
<dbReference type="EMBL" id="MWIH01000008">
    <property type="protein sequence ID" value="OQO89834.1"/>
    <property type="molecule type" value="Genomic_DNA"/>
</dbReference>
<dbReference type="GO" id="GO:0008610">
    <property type="term" value="P:lipid biosynthetic process"/>
    <property type="evidence" value="ECO:0007669"/>
    <property type="project" value="UniProtKB-ARBA"/>
</dbReference>
<name>A0A1V8ZYT3_SACPI</name>
<dbReference type="SUPFAM" id="SSF56801">
    <property type="entry name" value="Acetyl-CoA synthetase-like"/>
    <property type="match status" value="3"/>
</dbReference>
<sequence length="3125" mass="337918">MKAMREQLADQNVRGGVADLFETWARRAPDAPAVRGGNTTVRYAELDARANRLARILIERGIGRDDIVALALPKSVDAVVATVAVAKTGAAFLPVDPDYPAERIAFMLGDAEPASIVTTTAAAKRLPRGAKYLALDRAAPDLDAASPEPPDVRRTVSDTAYVIYTSGSSGTPKGVLVTNSGIANLVRTQEERLGAGPGSRVLQFAPLSFDASVWELCMGLLTGGTLVVEPADEVRPGTALADAVARHDVTHLTLPPSALAVVPGGALDSVRVLVVAGEAVQPGLVAQWSPGRTMINAYGPTESTVCATMSPPLSDVDGVPIGFPVDGTRVHVLDETLRPVNAGEQGELFLEGTGLASGYLNRPALTAQRFLPSPFDPRERLYRTGDLVSIRPDGALDFHGRADDQVKVRGFRIEPGEVEAALSLHPGVTQSVVVARAGSLVAYVVPSGEGLRAAELRRALSQRVPEHLVPTKFVLLDNLPVTASGKVDRGALPDPDAVVTSGRTPPRDETERRIAAIWQEVLRIERVGVEDNFFDIGGDSLLNIQVVARIRTAFGVDLSPRAVFDNPTVAGLAASLDLGSEVEAASPIAAVPRNGALPLSFAQQRLWFMDEFEPGSAEYNVSAGVRLTGPLDTAALRSALDSVVDRHEILRTTFASVEGVGVQFVRDSARASWSVVDLSATEDPAAASVDLVRGELRRPFDLRGGPPVRAVLVRLLGEEHALVLTLHHIVTDRWSMNVLTRELVACYDAAVRGEDAALPEPALHYVDYAAWQREHFTHEALADDLAYWRAQLGGTEPLELPLDRPRPSVRTWHGAAESFEVSAEDLARLKDFCGEAGVTLFMTLAAASQVLLSRWSASEDIALGTVTSGRDRPELEELVGFFVNTIVLRSRVDGTLSFTDFVDAVRETVLDGFAHQHVPFELVVEELAPERDAGRTPLVQAMMVLHNAWLEDTELRSGLALTEYELPRLTTMFDVTFEYAERDGRLVGWIGYNTDLFDDDTIRRMAGHLARLLSAIAAAPETTLSELPLLGEAEYHLVTGEWNDTAVPYPAQACVHELFAEQVERYPDRTAVVYGDETWTYREIDDRANRVAHHLLSLGAGPDLPVAVCVRRGPHLVTALLGILKAGAAYLPLDPAYPAERLAFLLSDAGARVVLAEVETAFALPEDCRVVTVTDPVLDAESDVDPKVAVTADDLACVLYTSGSTGTPKGVALPHRATVRTFFGTDFLEFGPGEVIPQCMSVSWDGMALELWGALLHGGTSVLYPGEQIEVERLAELIELRGVTTLCLPQSLFNVLVDHAPGALTRVRQVIVGGDIASGPHLAAARRANPELRLVNGYGPVESMIVATCHEITTADSASVPIGRPIANTRAYVLDRQLAPVPVGVPGELCLAGDGLARGYVGRPELTDERFVAAPFDPSERLYRTGDRVRWTDGGVLEFLGRVDAQLKIRGFRVEPAEVENALVDHPGVADAVVVSRVDGALRRLVGYVTATAAGAVEPGNLREHVRARLPEYLVPSAVRVLDAFPVTSSGKVDRRALSELPVEMSEGTGFVAPRNTVETRLAEVWAEVLGLSRIGVLDNFFELGGDSILSMQVVARARRNGLVVTSKDLFLRQTIAALAPAVRTADSETDPAQSSDVALGPAELTPVQRWFFETCTASPSHYSMSVLLGLRDGVDTTVLRAAIETVVSHHAALSTRFSRTESGWRQQITGQRRVVVETATTLDAERAQAALGLEDGPLVRAVMVRDERLLLVIHHLVVDGISWRVLLTDLATAYDRLASGRPVDLGPETTSLRRWAELLAEHARSGGFDDERDYWDAVGTVPALPRDYDAGQPNEERSARRVSVRLSAAETDALLHQVPAAYRTQVNDVLVAALSRVLARWTGGERVLIAMEGHGREDLFPGVDLSRTVGWFTSVYPVPVTVSPTASVGDLLKSVKQQLRDVPRRGIGYGALRHLTDTPITAAEPEVSFNYLGQWDSEASSLFTSRTFDVGTDRGPRNARPFLLDVVGSVAEGSLELVWVYSEEAHRADTVRSLADEMAATLRAIIEHCAEPDASGRTPSDFPLAVVDQRAVDRLVGDGRTVEDLYPLTPIQSGMLFHWLVNPDAYLGQLAFVLDGVDDPERLAHAWRTVVDRTPVLRTSLAWEGVAEPVQLVHAEVELPVTHLDWTGMSESAFHQAAEQYLAADRATGMDLTRAPLTRLTIAKLSRDAVWVHCASHHLLLDGWSLFQVLVETFAVHAGVPVTELTPRQPFRYYLGWLADQDVERAKAYWRGVLAGMESPTPLPYDRPQPDAHRARAAARADVRMSIQDTVRLAEFAREHHLTINSVVQGAWALLLSRYSGDRDVCFGTTVAGRPADLPGAETIIGIFINTLPARVSVELDRNVSDWLRDIQAGQVEGREHEFVALSDLRAQSALPDGAALFDSIVVFENYPVDDNAAAEHGLRLRDMRTVEVGTYPLNLIVYAGDELSCTLVYDDTLFDAATVERLGNHLLTVLDGLVTDGGRPVADVPAVDAAEYDRITAEWNRTAVAYPRDRCVHEVFEDEVRRAPDAPALVFGDTTLTYRELDERADRLAHHLRTLGVGRGTPVGLCVERGIELIVGILGVLKAGGAYVPLDPNYPAERLSFMLTDTAAPVVLTLADYADRLPDTGARLVWLDEELPAYPSGPPDTGATPEDPVYVMYTSGSTGTPRGARVRHRGVVRLVKPGDYCPVGPGDVGAHCASISFDASTFEIWNVLLGGGCLALYPPETLTVDGLAAFVSRHGVTTLVLPTGMFHEVVDADAGALHGVGQLVVGGDVLSPSHCAKLAEQVPDLQVINVYGPTECTSITTVHRVAHGDCTADRTLPIGGPIANTKVYVLDETRSLVPVGAPGEIYIGGDGVGAGYVNRPDLNAERFVPSPFDPGDVLYRTGDRARWRSDGTLDFLGRVDTQVKIRGFRVEPGEIEAALRTYPNLGEVAVVPVEDGTGIRRLAAYLVPDRAEPDLADVRAHLRSRVPEHMVPSSFTVLAQLPLTANGKVDRRALPDPSGRVADSTPFEPPRTATEESLAALWAELLRVADVGAQSDFFALGGDSILSIRAVSRVRETFGIDLSPRDLFDHPTVRGLAELVEERVLTELEQLSSGE</sequence>
<dbReference type="InterPro" id="IPR045851">
    <property type="entry name" value="AMP-bd_C_sf"/>
</dbReference>
<dbReference type="InterPro" id="IPR010071">
    <property type="entry name" value="AA_adenyl_dom"/>
</dbReference>
<feature type="domain" description="Carrier" evidence="7">
    <location>
        <begin position="505"/>
        <end position="580"/>
    </location>
</feature>
<dbReference type="Gene3D" id="1.10.1200.10">
    <property type="entry name" value="ACP-like"/>
    <property type="match status" value="3"/>
</dbReference>
<comment type="caution">
    <text evidence="8">The sequence shown here is derived from an EMBL/GenBank/DDBJ whole genome shotgun (WGS) entry which is preliminary data.</text>
</comment>
<keyword evidence="2" id="KW-0596">Phosphopantetheine</keyword>
<dbReference type="InterPro" id="IPR023213">
    <property type="entry name" value="CAT-like_dom_sf"/>
</dbReference>
<dbReference type="PROSITE" id="PS50075">
    <property type="entry name" value="CARRIER"/>
    <property type="match status" value="3"/>
</dbReference>
<dbReference type="NCBIfam" id="NF003417">
    <property type="entry name" value="PRK04813.1"/>
    <property type="match status" value="3"/>
</dbReference>
<dbReference type="Proteomes" id="UP000192591">
    <property type="component" value="Unassembled WGS sequence"/>
</dbReference>
<comment type="cofactor">
    <cofactor evidence="1">
        <name>pantetheine 4'-phosphate</name>
        <dbReference type="ChEBI" id="CHEBI:47942"/>
    </cofactor>
</comment>
<evidence type="ECO:0000313" key="9">
    <source>
        <dbReference type="Proteomes" id="UP000192591"/>
    </source>
</evidence>
<dbReference type="Pfam" id="PF00501">
    <property type="entry name" value="AMP-binding"/>
    <property type="match status" value="3"/>
</dbReference>
<dbReference type="Pfam" id="PF13193">
    <property type="entry name" value="AMP-binding_C"/>
    <property type="match status" value="3"/>
</dbReference>
<evidence type="ECO:0000256" key="3">
    <source>
        <dbReference type="ARBA" id="ARBA00022553"/>
    </source>
</evidence>
<dbReference type="Pfam" id="PF00550">
    <property type="entry name" value="PP-binding"/>
    <property type="match status" value="3"/>
</dbReference>
<dbReference type="InterPro" id="IPR009081">
    <property type="entry name" value="PP-bd_ACP"/>
</dbReference>